<evidence type="ECO:0000256" key="4">
    <source>
        <dbReference type="ARBA" id="ARBA00022787"/>
    </source>
</evidence>
<dbReference type="GO" id="GO:0006629">
    <property type="term" value="P:lipid metabolic process"/>
    <property type="evidence" value="ECO:0007669"/>
    <property type="project" value="UniProtKB-KW"/>
</dbReference>
<evidence type="ECO:0000256" key="20">
    <source>
        <dbReference type="ARBA" id="ARBA00076908"/>
    </source>
</evidence>
<dbReference type="InterPro" id="IPR023352">
    <property type="entry name" value="MAPEG-like_dom_sf"/>
</dbReference>
<gene>
    <name evidence="22" type="ORF">MANT1106_LOCUS4591</name>
</gene>
<evidence type="ECO:0000256" key="9">
    <source>
        <dbReference type="ARBA" id="ARBA00023136"/>
    </source>
</evidence>
<keyword evidence="5 21" id="KW-1133">Transmembrane helix</keyword>
<evidence type="ECO:0000256" key="15">
    <source>
        <dbReference type="ARBA" id="ARBA00039056"/>
    </source>
</evidence>
<dbReference type="PANTHER" id="PTHR10250:SF26">
    <property type="entry name" value="GLUTATHIONE S-TRANSFERASE 3, MITOCHONDRIAL"/>
    <property type="match status" value="1"/>
</dbReference>
<comment type="subcellular location">
    <subcellularLocation>
        <location evidence="1">Mitochondrion outer membrane</location>
        <topology evidence="1">Multi-pass membrane protein</topology>
    </subcellularLocation>
</comment>
<dbReference type="InterPro" id="IPR050997">
    <property type="entry name" value="MAPEG"/>
</dbReference>
<keyword evidence="9 21" id="KW-0472">Membrane</keyword>
<dbReference type="Pfam" id="PF01124">
    <property type="entry name" value="MAPEG"/>
    <property type="match status" value="1"/>
</dbReference>
<evidence type="ECO:0000256" key="1">
    <source>
        <dbReference type="ARBA" id="ARBA00004374"/>
    </source>
</evidence>
<proteinExistence type="predicted"/>
<evidence type="ECO:0000256" key="7">
    <source>
        <dbReference type="ARBA" id="ARBA00023098"/>
    </source>
</evidence>
<protein>
    <recommendedName>
        <fullName evidence="18">Glutathione S-transferase 3, mitochondrial</fullName>
        <ecNumber evidence="15">4.4.1.20</ecNumber>
    </recommendedName>
    <alternativeName>
        <fullName evidence="19">Glutathione peroxidase MGST3</fullName>
    </alternativeName>
    <alternativeName>
        <fullName evidence="20">LTC4 synthase MGST3</fullName>
    </alternativeName>
</protein>
<evidence type="ECO:0000256" key="11">
    <source>
        <dbReference type="ARBA" id="ARBA00023239"/>
    </source>
</evidence>
<feature type="transmembrane region" description="Helical" evidence="21">
    <location>
        <begin position="70"/>
        <end position="96"/>
    </location>
</feature>
<dbReference type="GO" id="GO:0004602">
    <property type="term" value="F:glutathione peroxidase activity"/>
    <property type="evidence" value="ECO:0007669"/>
    <property type="project" value="TreeGrafter"/>
</dbReference>
<evidence type="ECO:0000256" key="8">
    <source>
        <dbReference type="ARBA" id="ARBA00023128"/>
    </source>
</evidence>
<dbReference type="GO" id="GO:0004464">
    <property type="term" value="F:leukotriene-C4 synthase activity"/>
    <property type="evidence" value="ECO:0007669"/>
    <property type="project" value="UniProtKB-EC"/>
</dbReference>
<comment type="catalytic activity">
    <reaction evidence="17">
        <text>15-deoxy-Delta(12,14)-prostaglandin J2 + glutathione = 15-deoxy-Delta(12,14)-prostaglandin J2-S-(R)-glutathione</text>
        <dbReference type="Rhea" id="RHEA:75963"/>
        <dbReference type="ChEBI" id="CHEBI:57925"/>
        <dbReference type="ChEBI" id="CHEBI:85236"/>
        <dbReference type="ChEBI" id="CHEBI:194498"/>
    </reaction>
    <physiologicalReaction direction="left-to-right" evidence="17">
        <dbReference type="Rhea" id="RHEA:75964"/>
    </physiologicalReaction>
</comment>
<dbReference type="AlphaFoldDB" id="A0A7S0X4I6"/>
<reference evidence="22" key="1">
    <citation type="submission" date="2021-01" db="EMBL/GenBank/DDBJ databases">
        <authorList>
            <person name="Corre E."/>
            <person name="Pelletier E."/>
            <person name="Niang G."/>
            <person name="Scheremetjew M."/>
            <person name="Finn R."/>
            <person name="Kale V."/>
            <person name="Holt S."/>
            <person name="Cochrane G."/>
            <person name="Meng A."/>
            <person name="Brown T."/>
            <person name="Cohen L."/>
        </authorList>
    </citation>
    <scope>NUCLEOTIDE SEQUENCE</scope>
    <source>
        <strain evidence="22">SL-175</strain>
    </source>
</reference>
<evidence type="ECO:0000256" key="2">
    <source>
        <dbReference type="ARBA" id="ARBA00022679"/>
    </source>
</evidence>
<evidence type="ECO:0000256" key="13">
    <source>
        <dbReference type="ARBA" id="ARBA00037884"/>
    </source>
</evidence>
<dbReference type="InterPro" id="IPR001129">
    <property type="entry name" value="Membr-assoc_MAPEG"/>
</dbReference>
<evidence type="ECO:0000256" key="14">
    <source>
        <dbReference type="ARBA" id="ARBA00037916"/>
    </source>
</evidence>
<keyword evidence="10" id="KW-0564">Palmitate</keyword>
<feature type="transmembrane region" description="Helical" evidence="21">
    <location>
        <begin position="116"/>
        <end position="137"/>
    </location>
</feature>
<evidence type="ECO:0000256" key="5">
    <source>
        <dbReference type="ARBA" id="ARBA00022989"/>
    </source>
</evidence>
<keyword evidence="6" id="KW-0560">Oxidoreductase</keyword>
<evidence type="ECO:0000256" key="21">
    <source>
        <dbReference type="SAM" id="Phobius"/>
    </source>
</evidence>
<dbReference type="EC" id="4.4.1.20" evidence="15"/>
<dbReference type="GO" id="GO:0005741">
    <property type="term" value="C:mitochondrial outer membrane"/>
    <property type="evidence" value="ECO:0007669"/>
    <property type="project" value="UniProtKB-SubCell"/>
</dbReference>
<dbReference type="Gene3D" id="1.20.120.550">
    <property type="entry name" value="Membrane associated eicosanoid/glutathione metabolism-like domain"/>
    <property type="match status" value="1"/>
</dbReference>
<keyword evidence="4" id="KW-1000">Mitochondrion outer membrane</keyword>
<evidence type="ECO:0000256" key="6">
    <source>
        <dbReference type="ARBA" id="ARBA00023002"/>
    </source>
</evidence>
<dbReference type="FunFam" id="1.20.120.550:FF:000004">
    <property type="entry name" value="Microsomal glutathione S-transferase 3"/>
    <property type="match status" value="1"/>
</dbReference>
<evidence type="ECO:0000256" key="16">
    <source>
        <dbReference type="ARBA" id="ARBA00049298"/>
    </source>
</evidence>
<comment type="pathway">
    <text evidence="14">Lipid metabolism; arachidonate metabolism.</text>
</comment>
<dbReference type="PANTHER" id="PTHR10250">
    <property type="entry name" value="MICROSOMAL GLUTATHIONE S-TRANSFERASE"/>
    <property type="match status" value="1"/>
</dbReference>
<accession>A0A7S0X4I6</accession>
<evidence type="ECO:0000313" key="22">
    <source>
        <dbReference type="EMBL" id="CAD8701909.1"/>
    </source>
</evidence>
<keyword evidence="8" id="KW-0496">Mitochondrion</keyword>
<evidence type="ECO:0000256" key="12">
    <source>
        <dbReference type="ARBA" id="ARBA00023288"/>
    </source>
</evidence>
<name>A0A7S0X4I6_9CHLO</name>
<comment type="catalytic activity">
    <reaction evidence="16">
        <text>leukotriene C4 = leukotriene A4 + glutathione</text>
        <dbReference type="Rhea" id="RHEA:17617"/>
        <dbReference type="ChEBI" id="CHEBI:57463"/>
        <dbReference type="ChEBI" id="CHEBI:57925"/>
        <dbReference type="ChEBI" id="CHEBI:57973"/>
        <dbReference type="EC" id="4.4.1.20"/>
    </reaction>
    <physiologicalReaction direction="right-to-left" evidence="16">
        <dbReference type="Rhea" id="RHEA:17619"/>
    </physiologicalReaction>
</comment>
<evidence type="ECO:0000256" key="10">
    <source>
        <dbReference type="ARBA" id="ARBA00023139"/>
    </source>
</evidence>
<dbReference type="GO" id="GO:0006691">
    <property type="term" value="P:leukotriene metabolic process"/>
    <property type="evidence" value="ECO:0007669"/>
    <property type="project" value="UniProtKB-ARBA"/>
</dbReference>
<dbReference type="GO" id="GO:0005783">
    <property type="term" value="C:endoplasmic reticulum"/>
    <property type="evidence" value="ECO:0007669"/>
    <property type="project" value="TreeGrafter"/>
</dbReference>
<evidence type="ECO:0000256" key="3">
    <source>
        <dbReference type="ARBA" id="ARBA00022692"/>
    </source>
</evidence>
<evidence type="ECO:0000256" key="19">
    <source>
        <dbReference type="ARBA" id="ARBA00075145"/>
    </source>
</evidence>
<dbReference type="GO" id="GO:0004364">
    <property type="term" value="F:glutathione transferase activity"/>
    <property type="evidence" value="ECO:0007669"/>
    <property type="project" value="TreeGrafter"/>
</dbReference>
<dbReference type="GO" id="GO:0005635">
    <property type="term" value="C:nuclear envelope"/>
    <property type="evidence" value="ECO:0007669"/>
    <property type="project" value="TreeGrafter"/>
</dbReference>
<dbReference type="EMBL" id="HBFC01008071">
    <property type="protein sequence ID" value="CAD8701909.1"/>
    <property type="molecule type" value="Transcribed_RNA"/>
</dbReference>
<keyword evidence="12" id="KW-0449">Lipoprotein</keyword>
<evidence type="ECO:0000256" key="17">
    <source>
        <dbReference type="ARBA" id="ARBA00051411"/>
    </source>
</evidence>
<keyword evidence="2" id="KW-0808">Transferase</keyword>
<keyword evidence="3 21" id="KW-0812">Transmembrane</keyword>
<evidence type="ECO:0000256" key="18">
    <source>
        <dbReference type="ARBA" id="ARBA00069748"/>
    </source>
</evidence>
<keyword evidence="11" id="KW-0456">Lyase</keyword>
<organism evidence="22">
    <name type="scientific">Mantoniella antarctica</name>
    <dbReference type="NCBI Taxonomy" id="81844"/>
    <lineage>
        <taxon>Eukaryota</taxon>
        <taxon>Viridiplantae</taxon>
        <taxon>Chlorophyta</taxon>
        <taxon>Mamiellophyceae</taxon>
        <taxon>Mamiellales</taxon>
        <taxon>Mamiellaceae</taxon>
        <taxon>Mantoniella</taxon>
    </lineage>
</organism>
<comment type="pathway">
    <text evidence="13">Lipid metabolism; leukotriene C4 biosynthesis.</text>
</comment>
<keyword evidence="7" id="KW-0443">Lipid metabolism</keyword>
<dbReference type="SUPFAM" id="SSF161084">
    <property type="entry name" value="MAPEG domain-like"/>
    <property type="match status" value="1"/>
</dbReference>
<sequence>MSTITIPKEFGWCVLAVGAACFTHLYGSFKVGAARKKYNIQYPQMYAEKSDAHAKEFNCAQRAHQNTLEWLSVCQVLTLVNGIVFPITAACLMGTWTVGRIMYINGYGSGNPDKRMAGALVSHFGDLPLVITTFVAAHKMLA</sequence>